<sequence length="105" mass="11668">MSIYLTDQVQITSITRDANFRNETLGTPFLSDAYVEEDDKITYGSDGQPIKPARKIVLPYATSIQEGDRIKIIKKNGFSVIDKDRQVKSMSQIGAFGGSHLEVLS</sequence>
<comment type="caution">
    <text evidence="1">The sequence shown here is derived from an EMBL/GenBank/DDBJ whole genome shotgun (WGS) entry which is preliminary data.</text>
</comment>
<gene>
    <name evidence="1" type="ORF">S01H4_11129</name>
</gene>
<evidence type="ECO:0000313" key="1">
    <source>
        <dbReference type="EMBL" id="GAG70791.1"/>
    </source>
</evidence>
<dbReference type="AlphaFoldDB" id="X1BFJ3"/>
<name>X1BFJ3_9ZZZZ</name>
<protein>
    <submittedName>
        <fullName evidence="1">Uncharacterized protein</fullName>
    </submittedName>
</protein>
<dbReference type="EMBL" id="BART01004432">
    <property type="protein sequence ID" value="GAG70791.1"/>
    <property type="molecule type" value="Genomic_DNA"/>
</dbReference>
<proteinExistence type="predicted"/>
<accession>X1BFJ3</accession>
<reference evidence="1" key="1">
    <citation type="journal article" date="2014" name="Front. Microbiol.">
        <title>High frequency of phylogenetically diverse reductive dehalogenase-homologous genes in deep subseafloor sedimentary metagenomes.</title>
        <authorList>
            <person name="Kawai M."/>
            <person name="Futagami T."/>
            <person name="Toyoda A."/>
            <person name="Takaki Y."/>
            <person name="Nishi S."/>
            <person name="Hori S."/>
            <person name="Arai W."/>
            <person name="Tsubouchi T."/>
            <person name="Morono Y."/>
            <person name="Uchiyama I."/>
            <person name="Ito T."/>
            <person name="Fujiyama A."/>
            <person name="Inagaki F."/>
            <person name="Takami H."/>
        </authorList>
    </citation>
    <scope>NUCLEOTIDE SEQUENCE</scope>
    <source>
        <strain evidence="1">Expedition CK06-06</strain>
    </source>
</reference>
<organism evidence="1">
    <name type="scientific">marine sediment metagenome</name>
    <dbReference type="NCBI Taxonomy" id="412755"/>
    <lineage>
        <taxon>unclassified sequences</taxon>
        <taxon>metagenomes</taxon>
        <taxon>ecological metagenomes</taxon>
    </lineage>
</organism>